<evidence type="ECO:0000259" key="2">
    <source>
        <dbReference type="Pfam" id="PF01370"/>
    </source>
</evidence>
<organism evidence="3">
    <name type="scientific">Roseihalotalea indica</name>
    <dbReference type="NCBI Taxonomy" id="2867963"/>
    <lineage>
        <taxon>Bacteria</taxon>
        <taxon>Pseudomonadati</taxon>
        <taxon>Bacteroidota</taxon>
        <taxon>Cytophagia</taxon>
        <taxon>Cytophagales</taxon>
        <taxon>Catalimonadaceae</taxon>
        <taxon>Roseihalotalea</taxon>
    </lineage>
</organism>
<sequence>MDKENLKVILTGSTGMVGEGVLYQCLEHPAVAKVLAINRRPCEILHNKLEEILHSDFMDLSPIEDKLQGYNTCFFCAGVSAVGMKETDYFRITHTLTLGFAETLSRLNPDLTFCYISGAGTDSSEKGRLMWARVKGKTENDLLKLPFNAYNVRPAFMKPRPEALHAPKLYRYIPWVHTLGRKFFPNGFSSTDELGTAMIQVALQGYPKHILEVSDIKKLAND</sequence>
<reference evidence="3" key="1">
    <citation type="journal article" date="2023" name="Comput. Struct. Biotechnol. J.">
        <title>Discovery of a novel marine Bacteroidetes with a rich repertoire of carbohydrate-active enzymes.</title>
        <authorList>
            <person name="Chen B."/>
            <person name="Liu G."/>
            <person name="Chen Q."/>
            <person name="Wang H."/>
            <person name="Liu L."/>
            <person name="Tang K."/>
        </authorList>
    </citation>
    <scope>NUCLEOTIDE SEQUENCE</scope>
    <source>
        <strain evidence="3">TK19036</strain>
    </source>
</reference>
<evidence type="ECO:0000256" key="1">
    <source>
        <dbReference type="ARBA" id="ARBA00004370"/>
    </source>
</evidence>
<dbReference type="PANTHER" id="PTHR14097:SF8">
    <property type="entry name" value="NAD(P)-BINDING DOMAIN-CONTAINING PROTEIN"/>
    <property type="match status" value="1"/>
</dbReference>
<dbReference type="PANTHER" id="PTHR14097">
    <property type="entry name" value="OXIDOREDUCTASE HTATIP2"/>
    <property type="match status" value="1"/>
</dbReference>
<comment type="subcellular location">
    <subcellularLocation>
        <location evidence="1">Membrane</location>
    </subcellularLocation>
</comment>
<name>A0AA49GLR3_9BACT</name>
<gene>
    <name evidence="3" type="ORF">K4G66_25450</name>
</gene>
<dbReference type="InterPro" id="IPR036291">
    <property type="entry name" value="NAD(P)-bd_dom_sf"/>
</dbReference>
<dbReference type="InterPro" id="IPR001509">
    <property type="entry name" value="Epimerase_deHydtase"/>
</dbReference>
<dbReference type="Gene3D" id="3.40.50.720">
    <property type="entry name" value="NAD(P)-binding Rossmann-like Domain"/>
    <property type="match status" value="1"/>
</dbReference>
<dbReference type="GO" id="GO:0016020">
    <property type="term" value="C:membrane"/>
    <property type="evidence" value="ECO:0007669"/>
    <property type="project" value="UniProtKB-SubCell"/>
</dbReference>
<dbReference type="SUPFAM" id="SSF51735">
    <property type="entry name" value="NAD(P)-binding Rossmann-fold domains"/>
    <property type="match status" value="1"/>
</dbReference>
<reference evidence="3" key="2">
    <citation type="journal article" date="2024" name="Antonie Van Leeuwenhoek">
        <title>Roseihalotalea indica gen. nov., sp. nov., a halophilic Bacteroidetes from mesopelagic Southwest Indian Ocean with higher carbohydrate metabolic potential.</title>
        <authorList>
            <person name="Chen B."/>
            <person name="Zhang M."/>
            <person name="Lin D."/>
            <person name="Ye J."/>
            <person name="Tang K."/>
        </authorList>
    </citation>
    <scope>NUCLEOTIDE SEQUENCE</scope>
    <source>
        <strain evidence="3">TK19036</strain>
    </source>
</reference>
<accession>A0AA49GLR3</accession>
<proteinExistence type="predicted"/>
<protein>
    <submittedName>
        <fullName evidence="3">NAD-dependent epimerase/dehydratase family protein</fullName>
    </submittedName>
</protein>
<dbReference type="Pfam" id="PF01370">
    <property type="entry name" value="Epimerase"/>
    <property type="match status" value="1"/>
</dbReference>
<dbReference type="AlphaFoldDB" id="A0AA49GLR3"/>
<feature type="domain" description="NAD-dependent epimerase/dehydratase" evidence="2">
    <location>
        <begin position="8"/>
        <end position="118"/>
    </location>
</feature>
<evidence type="ECO:0000313" key="3">
    <source>
        <dbReference type="EMBL" id="WKN35718.1"/>
    </source>
</evidence>
<dbReference type="EMBL" id="CP120682">
    <property type="protein sequence ID" value="WKN35718.1"/>
    <property type="molecule type" value="Genomic_DNA"/>
</dbReference>